<sequence length="529" mass="58984">MDNHETPSLVQRTQRISIRVSSASPMVLDTEYQSIKAIVPLWRQYISVSSYLITSSSVLILLFYFSYYAAKVNGQAPEMMSCRYFGYWTGPNCGLNGIDCMPFETDWFAFRCPKGCLSDQSSSLTIIGSGPYRGDSRICKAAIHAGAISSSGGCGLMKYNGSRMSFVGSTQHGVTSITFNSWFPKTMAFYTDVVSISHCTDLSWYILAIGALTCMGLAWFPKISPLVLIHYMCVWGYVYVNLIASPTSFDYPSIGLNLFTNIAFIIVAIHCWYIWVIKHTFNNYSTYSRKERFIHWSLVYVIPFHLMLHLTQFGYIPWLNVDVGGYTTNNNVNVWTYIVFALVGLLALVLAGFLLYQLYKQKALPWLLLGYIVLAIYMAIVYAMFSNTLLHLHHVQIGLLLLPATRFPSRTAMFVQAIGLGLFIQGYAAWGWPTFLDVLPASYYIDSLDTPPRIVNVTSTTANLTWDALSEVYGYALMLNGVEVARTAQNWSVVTNLAANLTYFVQVSGIGVSGADGTLGAMGNFTTLP</sequence>
<name>A0A1W0AAD9_9STRA</name>
<evidence type="ECO:0000313" key="5">
    <source>
        <dbReference type="Proteomes" id="UP000243217"/>
    </source>
</evidence>
<proteinExistence type="predicted"/>
<dbReference type="SUPFAM" id="SSF69848">
    <property type="entry name" value="LCCL domain"/>
    <property type="match status" value="1"/>
</dbReference>
<dbReference type="PROSITE" id="PS50820">
    <property type="entry name" value="LCCL"/>
    <property type="match status" value="1"/>
</dbReference>
<dbReference type="OrthoDB" id="162371at2759"/>
<evidence type="ECO:0000313" key="4">
    <source>
        <dbReference type="EMBL" id="OQS07149.1"/>
    </source>
</evidence>
<feature type="transmembrane region" description="Helical" evidence="1">
    <location>
        <begin position="363"/>
        <end position="385"/>
    </location>
</feature>
<evidence type="ECO:0000259" key="2">
    <source>
        <dbReference type="PROSITE" id="PS50820"/>
    </source>
</evidence>
<feature type="transmembrane region" description="Helical" evidence="1">
    <location>
        <begin position="202"/>
        <end position="220"/>
    </location>
</feature>
<dbReference type="Gene3D" id="2.170.130.20">
    <property type="entry name" value="LCCL-like domain"/>
    <property type="match status" value="1"/>
</dbReference>
<dbReference type="EMBL" id="JNBS01000272">
    <property type="protein sequence ID" value="OQS07149.1"/>
    <property type="molecule type" value="Genomic_DNA"/>
</dbReference>
<dbReference type="PROSITE" id="PS50853">
    <property type="entry name" value="FN3"/>
    <property type="match status" value="1"/>
</dbReference>
<feature type="transmembrane region" description="Helical" evidence="1">
    <location>
        <begin position="227"/>
        <end position="244"/>
    </location>
</feature>
<feature type="transmembrane region" description="Helical" evidence="1">
    <location>
        <begin position="51"/>
        <end position="70"/>
    </location>
</feature>
<evidence type="ECO:0000256" key="1">
    <source>
        <dbReference type="SAM" id="Phobius"/>
    </source>
</evidence>
<gene>
    <name evidence="4" type="ORF">THRCLA_00842</name>
</gene>
<dbReference type="InterPro" id="IPR036116">
    <property type="entry name" value="FN3_sf"/>
</dbReference>
<feature type="domain" description="Fibronectin type-III" evidence="3">
    <location>
        <begin position="448"/>
        <end position="529"/>
    </location>
</feature>
<dbReference type="SUPFAM" id="SSF49265">
    <property type="entry name" value="Fibronectin type III"/>
    <property type="match status" value="1"/>
</dbReference>
<feature type="transmembrane region" description="Helical" evidence="1">
    <location>
        <begin position="411"/>
        <end position="430"/>
    </location>
</feature>
<protein>
    <recommendedName>
        <fullName evidence="6">LCCL domain-containing protein</fullName>
    </recommendedName>
</protein>
<keyword evidence="1" id="KW-1133">Transmembrane helix</keyword>
<feature type="transmembrane region" description="Helical" evidence="1">
    <location>
        <begin position="335"/>
        <end position="356"/>
    </location>
</feature>
<feature type="transmembrane region" description="Helical" evidence="1">
    <location>
        <begin position="256"/>
        <end position="276"/>
    </location>
</feature>
<dbReference type="InterPro" id="IPR036609">
    <property type="entry name" value="LCCL_sf"/>
</dbReference>
<dbReference type="Pfam" id="PF03815">
    <property type="entry name" value="LCCL"/>
    <property type="match status" value="1"/>
</dbReference>
<dbReference type="SMART" id="SM00603">
    <property type="entry name" value="LCCL"/>
    <property type="match status" value="1"/>
</dbReference>
<dbReference type="AlphaFoldDB" id="A0A1W0AAD9"/>
<keyword evidence="1" id="KW-0812">Transmembrane</keyword>
<dbReference type="InterPro" id="IPR051957">
    <property type="entry name" value="CRISP-LCCL_domain"/>
</dbReference>
<reference evidence="4 5" key="1">
    <citation type="journal article" date="2014" name="Genome Biol. Evol.">
        <title>The secreted proteins of Achlya hypogyna and Thraustotheca clavata identify the ancestral oomycete secretome and reveal gene acquisitions by horizontal gene transfer.</title>
        <authorList>
            <person name="Misner I."/>
            <person name="Blouin N."/>
            <person name="Leonard G."/>
            <person name="Richards T.A."/>
            <person name="Lane C.E."/>
        </authorList>
    </citation>
    <scope>NUCLEOTIDE SEQUENCE [LARGE SCALE GENOMIC DNA]</scope>
    <source>
        <strain evidence="4 5">ATCC 34112</strain>
    </source>
</reference>
<dbReference type="STRING" id="74557.A0A1W0AAD9"/>
<keyword evidence="1" id="KW-0472">Membrane</keyword>
<organism evidence="4 5">
    <name type="scientific">Thraustotheca clavata</name>
    <dbReference type="NCBI Taxonomy" id="74557"/>
    <lineage>
        <taxon>Eukaryota</taxon>
        <taxon>Sar</taxon>
        <taxon>Stramenopiles</taxon>
        <taxon>Oomycota</taxon>
        <taxon>Saprolegniomycetes</taxon>
        <taxon>Saprolegniales</taxon>
        <taxon>Achlyaceae</taxon>
        <taxon>Thraustotheca</taxon>
    </lineage>
</organism>
<evidence type="ECO:0000259" key="3">
    <source>
        <dbReference type="PROSITE" id="PS50853"/>
    </source>
</evidence>
<dbReference type="PANTHER" id="PTHR31331">
    <property type="entry name" value="LCCL DOMAIN PROTEIN (AFU_ORTHOLOGUE AFUA_5G08630)"/>
    <property type="match status" value="1"/>
</dbReference>
<dbReference type="Proteomes" id="UP000243217">
    <property type="component" value="Unassembled WGS sequence"/>
</dbReference>
<feature type="domain" description="LCCL" evidence="2">
    <location>
        <begin position="112"/>
        <end position="186"/>
    </location>
</feature>
<accession>A0A1W0AAD9</accession>
<feature type="transmembrane region" description="Helical" evidence="1">
    <location>
        <begin position="297"/>
        <end position="315"/>
    </location>
</feature>
<evidence type="ECO:0008006" key="6">
    <source>
        <dbReference type="Google" id="ProtNLM"/>
    </source>
</evidence>
<keyword evidence="5" id="KW-1185">Reference proteome</keyword>
<dbReference type="InterPro" id="IPR004043">
    <property type="entry name" value="LCCL"/>
</dbReference>
<dbReference type="InterPro" id="IPR003961">
    <property type="entry name" value="FN3_dom"/>
</dbReference>
<comment type="caution">
    <text evidence="4">The sequence shown here is derived from an EMBL/GenBank/DDBJ whole genome shotgun (WGS) entry which is preliminary data.</text>
</comment>
<dbReference type="PANTHER" id="PTHR31331:SF1">
    <property type="entry name" value="CYSTEINE RICH SECRETORY PROTEIN LCCL DOMAIN CONTAINING 2"/>
    <property type="match status" value="1"/>
</dbReference>